<reference evidence="5 6" key="1">
    <citation type="submission" date="2018-06" db="EMBL/GenBank/DDBJ databases">
        <title>Comparative genomics reveals the genomic features of Rhizophagus irregularis, R. cerebriforme, R. diaphanum and Gigaspora rosea, and their symbiotic lifestyle signature.</title>
        <authorList>
            <person name="Morin E."/>
            <person name="San Clemente H."/>
            <person name="Chen E.C.H."/>
            <person name="De La Providencia I."/>
            <person name="Hainaut M."/>
            <person name="Kuo A."/>
            <person name="Kohler A."/>
            <person name="Murat C."/>
            <person name="Tang N."/>
            <person name="Roy S."/>
            <person name="Loubradou J."/>
            <person name="Henrissat B."/>
            <person name="Grigoriev I.V."/>
            <person name="Corradi N."/>
            <person name="Roux C."/>
            <person name="Martin F.M."/>
        </authorList>
    </citation>
    <scope>NUCLEOTIDE SEQUENCE [LARGE SCALE GENOMIC DNA]</scope>
    <source>
        <strain evidence="5 6">DAOM 227022</strain>
    </source>
</reference>
<dbReference type="InterPro" id="IPR019775">
    <property type="entry name" value="WD40_repeat_CS"/>
</dbReference>
<dbReference type="AlphaFoldDB" id="A0A397TVS7"/>
<dbReference type="GO" id="GO:0045717">
    <property type="term" value="P:negative regulation of fatty acid biosynthetic process"/>
    <property type="evidence" value="ECO:0007669"/>
    <property type="project" value="TreeGrafter"/>
</dbReference>
<evidence type="ECO:0000256" key="4">
    <source>
        <dbReference type="SAM" id="MobiDB-lite"/>
    </source>
</evidence>
<protein>
    <submittedName>
        <fullName evidence="5">WD40-repeat-containing domain protein</fullName>
    </submittedName>
</protein>
<sequence>MSDVISCTKSPSRRKDFISVLEESTLGVIQPKTKKDLYYAAIKIGGNFEFSRDLKGHFSCVNAMHFSNGDARLLVSGGDDRRVLIWDVYGDIENTKPKKCFKGHQGNIFGTVFDSTNRHILSCGNDKLIIYHDLEHESGPTIFFGHEDAVHSVAFDPFNDNLFLSASQDGTVKLWDVRCNNQSQGEIKGYIQMTHTQFNPTVEKQFVTCNDGGDVILRDTRTAFKSGEPLLTTSSSSKDFLLKYVTILTRNYKNAEPGISSVSFNPSGTLLCAIINRYRPTLYNVGDEKPLCTFSSYYDSDTQTGYKNDCTFKQGYFGGPNGDYFLCGSDDFRVYVWKVPDMETMMNAQSFTKSLEEEIYFSDNGTIINPLNNSNPQYVLNGHRSIVNSAIWHPHVPLIFSSGVEKIIKVHSAFPFSNKDCEAKVPQPPRSRFRRGEIIFQPNDYEENMEEDLATLKFFDLMLMTEEHDDPYWGNDSSDESDSSTTISLSTYFFMQSDDEDDKEDEDVNEEETSDKSEGLSHFSSMSDCYTYTSSEYEEITDINDVSSDSEIDTSDTDNVCQLYDPLTLYSEETDDDDDDDDDEMNIEKIFFSHHKYMRL</sequence>
<gene>
    <name evidence="5" type="ORF">C1645_870239</name>
</gene>
<dbReference type="GO" id="GO:0080008">
    <property type="term" value="C:Cul4-RING E3 ubiquitin ligase complex"/>
    <property type="evidence" value="ECO:0007669"/>
    <property type="project" value="TreeGrafter"/>
</dbReference>
<accession>A0A397TVS7</accession>
<dbReference type="PRINTS" id="PR00320">
    <property type="entry name" value="GPROTEINBRPT"/>
</dbReference>
<dbReference type="InterPro" id="IPR020472">
    <property type="entry name" value="WD40_PAC1"/>
</dbReference>
<dbReference type="InterPro" id="IPR001680">
    <property type="entry name" value="WD40_rpt"/>
</dbReference>
<evidence type="ECO:0000256" key="3">
    <source>
        <dbReference type="PROSITE-ProRule" id="PRU00221"/>
    </source>
</evidence>
<feature type="repeat" description="WD" evidence="3">
    <location>
        <begin position="54"/>
        <end position="88"/>
    </location>
</feature>
<keyword evidence="2" id="KW-0677">Repeat</keyword>
<organism evidence="5 6">
    <name type="scientific">Glomus cerebriforme</name>
    <dbReference type="NCBI Taxonomy" id="658196"/>
    <lineage>
        <taxon>Eukaryota</taxon>
        <taxon>Fungi</taxon>
        <taxon>Fungi incertae sedis</taxon>
        <taxon>Mucoromycota</taxon>
        <taxon>Glomeromycotina</taxon>
        <taxon>Glomeromycetes</taxon>
        <taxon>Glomerales</taxon>
        <taxon>Glomeraceae</taxon>
        <taxon>Glomus</taxon>
    </lineage>
</organism>
<dbReference type="Pfam" id="PF00400">
    <property type="entry name" value="WD40"/>
    <property type="match status" value="5"/>
</dbReference>
<dbReference type="PROSITE" id="PS50082">
    <property type="entry name" value="WD_REPEATS_2"/>
    <property type="match status" value="2"/>
</dbReference>
<proteinExistence type="predicted"/>
<evidence type="ECO:0000313" key="6">
    <source>
        <dbReference type="Proteomes" id="UP000265703"/>
    </source>
</evidence>
<dbReference type="PANTHER" id="PTHR15574">
    <property type="entry name" value="WD REPEAT DOMAIN-CONTAINING FAMILY"/>
    <property type="match status" value="1"/>
</dbReference>
<keyword evidence="1 3" id="KW-0853">WD repeat</keyword>
<dbReference type="Gene3D" id="2.130.10.10">
    <property type="entry name" value="YVTN repeat-like/Quinoprotein amine dehydrogenase"/>
    <property type="match status" value="2"/>
</dbReference>
<dbReference type="STRING" id="658196.A0A397TVS7"/>
<feature type="region of interest" description="Disordered" evidence="4">
    <location>
        <begin position="496"/>
        <end position="522"/>
    </location>
</feature>
<dbReference type="Proteomes" id="UP000265703">
    <property type="component" value="Unassembled WGS sequence"/>
</dbReference>
<dbReference type="PROSITE" id="PS50294">
    <property type="entry name" value="WD_REPEATS_REGION"/>
    <property type="match status" value="2"/>
</dbReference>
<comment type="caution">
    <text evidence="5">The sequence shown here is derived from an EMBL/GenBank/DDBJ whole genome shotgun (WGS) entry which is preliminary data.</text>
</comment>
<dbReference type="PANTHER" id="PTHR15574:SF43">
    <property type="entry name" value="DDB1- AND CUL4-ASSOCIATED FACTOR 5"/>
    <property type="match status" value="1"/>
</dbReference>
<dbReference type="SUPFAM" id="SSF50978">
    <property type="entry name" value="WD40 repeat-like"/>
    <property type="match status" value="1"/>
</dbReference>
<name>A0A397TVS7_9GLOM</name>
<dbReference type="EMBL" id="QKYT01000008">
    <property type="protein sequence ID" value="RIA98974.1"/>
    <property type="molecule type" value="Genomic_DNA"/>
</dbReference>
<dbReference type="InterPro" id="IPR045151">
    <property type="entry name" value="DCAF8"/>
</dbReference>
<feature type="compositionally biased region" description="Acidic residues" evidence="4">
    <location>
        <begin position="497"/>
        <end position="513"/>
    </location>
</feature>
<evidence type="ECO:0000256" key="2">
    <source>
        <dbReference type="ARBA" id="ARBA00022737"/>
    </source>
</evidence>
<dbReference type="InterPro" id="IPR015943">
    <property type="entry name" value="WD40/YVTN_repeat-like_dom_sf"/>
</dbReference>
<evidence type="ECO:0000256" key="1">
    <source>
        <dbReference type="ARBA" id="ARBA00022574"/>
    </source>
</evidence>
<feature type="repeat" description="WD" evidence="3">
    <location>
        <begin position="143"/>
        <end position="178"/>
    </location>
</feature>
<evidence type="ECO:0000313" key="5">
    <source>
        <dbReference type="EMBL" id="RIA98974.1"/>
    </source>
</evidence>
<dbReference type="PROSITE" id="PS00678">
    <property type="entry name" value="WD_REPEATS_1"/>
    <property type="match status" value="1"/>
</dbReference>
<dbReference type="GO" id="GO:0005737">
    <property type="term" value="C:cytoplasm"/>
    <property type="evidence" value="ECO:0007669"/>
    <property type="project" value="TreeGrafter"/>
</dbReference>
<dbReference type="InterPro" id="IPR036322">
    <property type="entry name" value="WD40_repeat_dom_sf"/>
</dbReference>
<dbReference type="SMART" id="SM00320">
    <property type="entry name" value="WD40"/>
    <property type="match status" value="5"/>
</dbReference>
<keyword evidence="6" id="KW-1185">Reference proteome</keyword>
<dbReference type="OrthoDB" id="4869960at2759"/>